<sequence length="175" mass="18698">MSSTESRIGDLTKRAFNLSSPASATHAPAVVRGNAGPPSPHYAMTHCQGFFPSPPTFDGTTSWSVFLRQFESAAALCAWPETHKARILVTQLRSPAAEFLEHLPASDCTATTTASSRHSNPAMVTPIFGPYILQNCSTCDRASTACKSLLHMSSVCHGKPSLFVQTLPPTLPKPS</sequence>
<protein>
    <submittedName>
        <fullName evidence="1">Uncharacterized protein</fullName>
    </submittedName>
</protein>
<proteinExistence type="predicted"/>
<comment type="caution">
    <text evidence="1">The sequence shown here is derived from an EMBL/GenBank/DDBJ whole genome shotgun (WGS) entry which is preliminary data.</text>
</comment>
<dbReference type="Proteomes" id="UP000821845">
    <property type="component" value="Chromosome 1"/>
</dbReference>
<gene>
    <name evidence="1" type="ORF">HPB50_002905</name>
</gene>
<keyword evidence="2" id="KW-1185">Reference proteome</keyword>
<accession>A0ACB7TBR3</accession>
<reference evidence="1" key="1">
    <citation type="submission" date="2020-05" db="EMBL/GenBank/DDBJ databases">
        <title>Large-scale comparative analyses of tick genomes elucidate their genetic diversity and vector capacities.</title>
        <authorList>
            <person name="Jia N."/>
            <person name="Wang J."/>
            <person name="Shi W."/>
            <person name="Du L."/>
            <person name="Sun Y."/>
            <person name="Zhan W."/>
            <person name="Jiang J."/>
            <person name="Wang Q."/>
            <person name="Zhang B."/>
            <person name="Ji P."/>
            <person name="Sakyi L.B."/>
            <person name="Cui X."/>
            <person name="Yuan T."/>
            <person name="Jiang B."/>
            <person name="Yang W."/>
            <person name="Lam T.T.-Y."/>
            <person name="Chang Q."/>
            <person name="Ding S."/>
            <person name="Wang X."/>
            <person name="Zhu J."/>
            <person name="Ruan X."/>
            <person name="Zhao L."/>
            <person name="Wei J."/>
            <person name="Que T."/>
            <person name="Du C."/>
            <person name="Cheng J."/>
            <person name="Dai P."/>
            <person name="Han X."/>
            <person name="Huang E."/>
            <person name="Gao Y."/>
            <person name="Liu J."/>
            <person name="Shao H."/>
            <person name="Ye R."/>
            <person name="Li L."/>
            <person name="Wei W."/>
            <person name="Wang X."/>
            <person name="Wang C."/>
            <person name="Yang T."/>
            <person name="Huo Q."/>
            <person name="Li W."/>
            <person name="Guo W."/>
            <person name="Chen H."/>
            <person name="Zhou L."/>
            <person name="Ni X."/>
            <person name="Tian J."/>
            <person name="Zhou Y."/>
            <person name="Sheng Y."/>
            <person name="Liu T."/>
            <person name="Pan Y."/>
            <person name="Xia L."/>
            <person name="Li J."/>
            <person name="Zhao F."/>
            <person name="Cao W."/>
        </authorList>
    </citation>
    <scope>NUCLEOTIDE SEQUENCE</scope>
    <source>
        <strain evidence="1">Hyas-2018</strain>
    </source>
</reference>
<evidence type="ECO:0000313" key="1">
    <source>
        <dbReference type="EMBL" id="KAH6944393.1"/>
    </source>
</evidence>
<organism evidence="1 2">
    <name type="scientific">Hyalomma asiaticum</name>
    <name type="common">Tick</name>
    <dbReference type="NCBI Taxonomy" id="266040"/>
    <lineage>
        <taxon>Eukaryota</taxon>
        <taxon>Metazoa</taxon>
        <taxon>Ecdysozoa</taxon>
        <taxon>Arthropoda</taxon>
        <taxon>Chelicerata</taxon>
        <taxon>Arachnida</taxon>
        <taxon>Acari</taxon>
        <taxon>Parasitiformes</taxon>
        <taxon>Ixodida</taxon>
        <taxon>Ixodoidea</taxon>
        <taxon>Ixodidae</taxon>
        <taxon>Hyalomminae</taxon>
        <taxon>Hyalomma</taxon>
    </lineage>
</organism>
<evidence type="ECO:0000313" key="2">
    <source>
        <dbReference type="Proteomes" id="UP000821845"/>
    </source>
</evidence>
<dbReference type="EMBL" id="CM023481">
    <property type="protein sequence ID" value="KAH6944393.1"/>
    <property type="molecule type" value="Genomic_DNA"/>
</dbReference>
<name>A0ACB7TBR3_HYAAI</name>